<dbReference type="AlphaFoldDB" id="A0A8H3UH59"/>
<dbReference type="EMBL" id="WNWR01000696">
    <property type="protein sequence ID" value="KAE9971017.1"/>
    <property type="molecule type" value="Genomic_DNA"/>
</dbReference>
<reference evidence="3 5" key="1">
    <citation type="submission" date="2019-11" db="EMBL/GenBank/DDBJ databases">
        <title>Venturia inaequalis Genome Resource.</title>
        <authorList>
            <person name="Lichtner F.J."/>
        </authorList>
    </citation>
    <scope>NUCLEOTIDE SEQUENCE [LARGE SCALE GENOMIC DNA]</scope>
    <source>
        <strain evidence="2 6">120213</strain>
        <strain evidence="3">Bline_iso_100314</strain>
        <strain evidence="4 7">DMI_063113</strain>
    </source>
</reference>
<dbReference type="EMBL" id="WNWS01000694">
    <property type="protein sequence ID" value="KAE9964419.1"/>
    <property type="molecule type" value="Genomic_DNA"/>
</dbReference>
<dbReference type="Proteomes" id="UP000433883">
    <property type="component" value="Unassembled WGS sequence"/>
</dbReference>
<dbReference type="Proteomes" id="UP000490939">
    <property type="component" value="Unassembled WGS sequence"/>
</dbReference>
<evidence type="ECO:0000313" key="2">
    <source>
        <dbReference type="EMBL" id="KAE9964419.1"/>
    </source>
</evidence>
<dbReference type="OrthoDB" id="3787959at2759"/>
<dbReference type="PANTHER" id="PTHR10622">
    <property type="entry name" value="HET DOMAIN-CONTAINING PROTEIN"/>
    <property type="match status" value="1"/>
</dbReference>
<protein>
    <recommendedName>
        <fullName evidence="1">DUF8212 domain-containing protein</fullName>
    </recommendedName>
</protein>
<organism evidence="3 5">
    <name type="scientific">Venturia inaequalis</name>
    <name type="common">Apple scab fungus</name>
    <dbReference type="NCBI Taxonomy" id="5025"/>
    <lineage>
        <taxon>Eukaryota</taxon>
        <taxon>Fungi</taxon>
        <taxon>Dikarya</taxon>
        <taxon>Ascomycota</taxon>
        <taxon>Pezizomycotina</taxon>
        <taxon>Dothideomycetes</taxon>
        <taxon>Pleosporomycetidae</taxon>
        <taxon>Venturiales</taxon>
        <taxon>Venturiaceae</taxon>
        <taxon>Venturia</taxon>
    </lineage>
</organism>
<dbReference type="Proteomes" id="UP000447873">
    <property type="component" value="Unassembled WGS sequence"/>
</dbReference>
<evidence type="ECO:0000313" key="7">
    <source>
        <dbReference type="Proteomes" id="UP000490939"/>
    </source>
</evidence>
<dbReference type="PANTHER" id="PTHR10622:SF10">
    <property type="entry name" value="HET DOMAIN-CONTAINING PROTEIN"/>
    <property type="match status" value="1"/>
</dbReference>
<dbReference type="InterPro" id="IPR058525">
    <property type="entry name" value="DUF8212"/>
</dbReference>
<dbReference type="EMBL" id="WNWQ01000325">
    <property type="protein sequence ID" value="KAE9970501.1"/>
    <property type="molecule type" value="Genomic_DNA"/>
</dbReference>
<keyword evidence="7" id="KW-1185">Reference proteome</keyword>
<name>A0A8H3UH59_VENIN</name>
<evidence type="ECO:0000313" key="5">
    <source>
        <dbReference type="Proteomes" id="UP000433883"/>
    </source>
</evidence>
<evidence type="ECO:0000259" key="1">
    <source>
        <dbReference type="Pfam" id="PF26640"/>
    </source>
</evidence>
<evidence type="ECO:0000313" key="4">
    <source>
        <dbReference type="EMBL" id="KAE9971017.1"/>
    </source>
</evidence>
<proteinExistence type="predicted"/>
<feature type="domain" description="DUF8212" evidence="1">
    <location>
        <begin position="36"/>
        <end position="59"/>
    </location>
</feature>
<evidence type="ECO:0000313" key="6">
    <source>
        <dbReference type="Proteomes" id="UP000447873"/>
    </source>
</evidence>
<comment type="caution">
    <text evidence="3">The sequence shown here is derived from an EMBL/GenBank/DDBJ whole genome shotgun (WGS) entry which is preliminary data.</text>
</comment>
<accession>A0A8H3UH59</accession>
<evidence type="ECO:0000313" key="3">
    <source>
        <dbReference type="EMBL" id="KAE9970501.1"/>
    </source>
</evidence>
<gene>
    <name evidence="3" type="ORF">BLS_004887</name>
    <name evidence="4" type="ORF">EG327_010019</name>
    <name evidence="2" type="ORF">EG328_010484</name>
</gene>
<sequence>MSWAASRATTRLEDVAYCLMGLFDVNMPMLYGEGTHAFIRLQEEIIRRTEDYTIFAWTADPLNNIPRGLFASFPADFKLSGRSFAAPEGLQKPKHGDAGSRYIRVTDQHEQPPNLTSRGLLINLPCLSMMKKSELEPDTYLAWICSIESEATQNGTTEELMICIALQQLQDSKPKKFVRLRPRHLFIRPRNSFEGNLGPRTMYCLSAGKPENSQ</sequence>
<dbReference type="Pfam" id="PF26640">
    <property type="entry name" value="DUF8212"/>
    <property type="match status" value="1"/>
</dbReference>